<keyword evidence="3 7" id="KW-0963">Cytoplasm</keyword>
<dbReference type="EMBL" id="CABWMV010000007">
    <property type="protein sequence ID" value="VXC73288.1"/>
    <property type="molecule type" value="Genomic_DNA"/>
</dbReference>
<evidence type="ECO:0000313" key="14">
    <source>
        <dbReference type="Proteomes" id="UP000251241"/>
    </source>
</evidence>
<dbReference type="Proteomes" id="UP000251241">
    <property type="component" value="Unassembled WGS sequence"/>
</dbReference>
<organism evidence="12 14">
    <name type="scientific">Sphingobacterium multivorum</name>
    <dbReference type="NCBI Taxonomy" id="28454"/>
    <lineage>
        <taxon>Bacteria</taxon>
        <taxon>Pseudomonadati</taxon>
        <taxon>Bacteroidota</taxon>
        <taxon>Sphingobacteriia</taxon>
        <taxon>Sphingobacteriales</taxon>
        <taxon>Sphingobacteriaceae</taxon>
        <taxon>Sphingobacterium</taxon>
    </lineage>
</organism>
<comment type="function">
    <text evidence="7">Degrades oligopeptides.</text>
</comment>
<dbReference type="SMART" id="SM00228">
    <property type="entry name" value="PDZ"/>
    <property type="match status" value="1"/>
</dbReference>
<feature type="active site" description="Charge relay system" evidence="8">
    <location>
        <position position="779"/>
    </location>
</feature>
<proteinExistence type="inferred from homology"/>
<evidence type="ECO:0000256" key="1">
    <source>
        <dbReference type="ARBA" id="ARBA00004496"/>
    </source>
</evidence>
<evidence type="ECO:0000256" key="6">
    <source>
        <dbReference type="ARBA" id="ARBA00022825"/>
    </source>
</evidence>
<accession>A0A654AZ89</accession>
<comment type="similarity">
    <text evidence="2 7">Belongs to the peptidase S41B family.</text>
</comment>
<dbReference type="GO" id="GO:0005737">
    <property type="term" value="C:cytoplasm"/>
    <property type="evidence" value="ECO:0007669"/>
    <property type="project" value="UniProtKB-SubCell"/>
</dbReference>
<evidence type="ECO:0000259" key="11">
    <source>
        <dbReference type="PROSITE" id="PS50106"/>
    </source>
</evidence>
<evidence type="ECO:0000313" key="13">
    <source>
        <dbReference type="EMBL" id="VXC73288.1"/>
    </source>
</evidence>
<dbReference type="Pfam" id="PF26550">
    <property type="entry name" value="Tricorn_2nd"/>
    <property type="match status" value="1"/>
</dbReference>
<dbReference type="InterPro" id="IPR005151">
    <property type="entry name" value="Tail-specific_protease"/>
</dbReference>
<feature type="compositionally biased region" description="Basic and acidic residues" evidence="10">
    <location>
        <begin position="573"/>
        <end position="591"/>
    </location>
</feature>
<dbReference type="PIRSF" id="PIRSF036421">
    <property type="entry name" value="Tricorn_protease"/>
    <property type="match status" value="1"/>
</dbReference>
<evidence type="ECO:0000256" key="4">
    <source>
        <dbReference type="ARBA" id="ARBA00022670"/>
    </source>
</evidence>
<dbReference type="InterPro" id="IPR012393">
    <property type="entry name" value="Tricorn_protease"/>
</dbReference>
<dbReference type="SUPFAM" id="SSF50156">
    <property type="entry name" value="PDZ domain-like"/>
    <property type="match status" value="1"/>
</dbReference>
<dbReference type="InterPro" id="IPR036034">
    <property type="entry name" value="PDZ_sf"/>
</dbReference>
<feature type="region of interest" description="Disordered" evidence="10">
    <location>
        <begin position="566"/>
        <end position="595"/>
    </location>
</feature>
<accession>A0A2X2JKQ7</accession>
<protein>
    <recommendedName>
        <fullName evidence="7">Tricorn protease homolog</fullName>
        <ecNumber evidence="7">3.4.21.-</ecNumber>
    </recommendedName>
</protein>
<dbReference type="Gene3D" id="3.90.226.10">
    <property type="entry name" value="2-enoyl-CoA Hydratase, Chain A, domain 1"/>
    <property type="match status" value="1"/>
</dbReference>
<dbReference type="InterPro" id="IPR029045">
    <property type="entry name" value="ClpP/crotonase-like_dom_sf"/>
</dbReference>
<dbReference type="Pfam" id="PF03572">
    <property type="entry name" value="Peptidase_S41"/>
    <property type="match status" value="1"/>
</dbReference>
<dbReference type="PROSITE" id="PS50106">
    <property type="entry name" value="PDZ"/>
    <property type="match status" value="1"/>
</dbReference>
<feature type="active site" description="Charge relay system" evidence="8">
    <location>
        <position position="1052"/>
    </location>
</feature>
<dbReference type="GO" id="GO:0006508">
    <property type="term" value="P:proteolysis"/>
    <property type="evidence" value="ECO:0007669"/>
    <property type="project" value="UniProtKB-UniRule"/>
</dbReference>
<dbReference type="AlphaFoldDB" id="A0A2X2JKQ7"/>
<feature type="active site" description="Nucleophile" evidence="8">
    <location>
        <position position="996"/>
    </location>
</feature>
<dbReference type="Gene3D" id="3.30.750.44">
    <property type="match status" value="1"/>
</dbReference>
<dbReference type="Proteomes" id="UP000432350">
    <property type="component" value="Unassembled WGS sequence"/>
</dbReference>
<evidence type="ECO:0000313" key="15">
    <source>
        <dbReference type="Proteomes" id="UP000432350"/>
    </source>
</evidence>
<dbReference type="SUPFAM" id="SSF82171">
    <property type="entry name" value="DPP6 N-terminal domain-like"/>
    <property type="match status" value="1"/>
</dbReference>
<dbReference type="EMBL" id="UAUU01000009">
    <property type="protein sequence ID" value="SPZ87995.1"/>
    <property type="molecule type" value="Genomic_DNA"/>
</dbReference>
<dbReference type="Gene3D" id="2.120.10.60">
    <property type="entry name" value="Tricorn protease N-terminal domain"/>
    <property type="match status" value="1"/>
</dbReference>
<reference evidence="13 15" key="2">
    <citation type="submission" date="2019-10" db="EMBL/GenBank/DDBJ databases">
        <authorList>
            <person name="Karimi E."/>
        </authorList>
    </citation>
    <scope>NUCLEOTIDE SEQUENCE [LARGE SCALE GENOMIC DNA]</scope>
    <source>
        <strain evidence="13">Sphingobacterium sp. 8BC</strain>
    </source>
</reference>
<sequence>MVVCSIPILPLYWQTTISLLDNMIKKLILSTVLAYAGTTCVIAQQPTFLSHPTLSPDGKEMVFSYEGDLWKVGSQGGVAVRLTGMEGNEINPRISPDGKWLAFSANQNGNMDVYVMPLAGGDIRQLTSHDASDEVDSWSWDSKSLYFTSSRYNRMSAYQVALDGGTATRLFPHVFNYISNVVPTPSGELLFNDSWEGYSSANRKRYKGAFNPDIKSYNPKTKAFQQYTDYIGKDFWPTVDQKGNIFYVSDESNGEYNLYQLTGKSKTQLTSFQESIKRPFVAADGTKVAFEKGYQLYIYDVNGKKTVQPNIALNRNQVLGKLKEFNISGNISNFDVSPDGKKMAFVSRGELFVSDIEGKFVRQMPGQGERVMEVKWLKDSKTLLYSQTYQGYQNWFSRTADGKGEVKQLTLDLRNNRDITCNADRTKAVYLSGRDEVRILDLTSLKSQTVVKDEIWAFQNSSPSFSPDGNYLLFTAMRNFEQDIFVYNLKNEQTTNLTNTGVTEAAPYWSPDGKYIYFASNRTKPSYPTGMQNSSIFRMALTNFDQPYRSAKFDELFVTPEKKDTTVNKTGTAKKEAGAKDKKKNDVDKGKPTAIPIAEPKKAGLVQLDLEGLRDRIEQVSPAFGTQSNPLVIQKGDKSYLFYSSNHEGKYSTYRTVYELFAPTKTEKVADGGMENFVESAGKYFVLTRGTIQKYNLDLNKLDAVTMSFKFNRDLEKEFNQMFYETWANLEENYYDSNFHGVDWVAIKKKYEKYLPGINDRTDLRILLNDMLGELNSSHLGFSSMGQEERKPFGFVTNEIGVTYDSSNPYEISYIVPNGPAAKKEADIHAGDILIAINGTKLNTQADRDSYFTWPSLEEEIQLTLNRNGKEIQTNIRPVSSAVFRDLLYDQWIRDNRSRVDQLSSNKIAYSHMKNMSDTELQRFLIDMAEQENNKQGIILDLRYNTGGNVHDEVLRFLSQRPYLQWQYRGGKRAPQSNFAPSAKPIVLLINEQSLSDAEMTAAGFKALKLGKIIGNETYRWIIFTSAKGLVDGSNYRLPSWGCYTLDGQDLEQTGVAPDILVKNTVQDRMENKDPQLERAIKEILDSIK</sequence>
<gene>
    <name evidence="12" type="primary">tri1_1</name>
    <name evidence="13" type="synonym">tri1</name>
    <name evidence="12" type="ORF">NCTC11343_03233</name>
    <name evidence="13" type="ORF">SPHINGO8BC_150711</name>
</gene>
<dbReference type="InterPro" id="IPR028204">
    <property type="entry name" value="Tricorn_C1"/>
</dbReference>
<evidence type="ECO:0000256" key="10">
    <source>
        <dbReference type="SAM" id="MobiDB-lite"/>
    </source>
</evidence>
<evidence type="ECO:0000256" key="5">
    <source>
        <dbReference type="ARBA" id="ARBA00022801"/>
    </source>
</evidence>
<dbReference type="EC" id="3.4.21.-" evidence="7"/>
<dbReference type="PANTHER" id="PTHR43253:SF1">
    <property type="entry name" value="TRICORN PROTEASE HOMOLOG 2-RELATED"/>
    <property type="match status" value="1"/>
</dbReference>
<keyword evidence="5 7" id="KW-0378">Hydrolase</keyword>
<dbReference type="Pfam" id="PF00595">
    <property type="entry name" value="PDZ"/>
    <property type="match status" value="1"/>
</dbReference>
<keyword evidence="6 7" id="KW-0720">Serine protease</keyword>
<evidence type="ECO:0000256" key="7">
    <source>
        <dbReference type="PIRNR" id="PIRNR036421"/>
    </source>
</evidence>
<dbReference type="SMART" id="SM00245">
    <property type="entry name" value="TSPc"/>
    <property type="match status" value="1"/>
</dbReference>
<dbReference type="Gene3D" id="2.130.10.10">
    <property type="entry name" value="YVTN repeat-like/Quinoprotein amine dehydrogenase"/>
    <property type="match status" value="1"/>
</dbReference>
<evidence type="ECO:0000313" key="12">
    <source>
        <dbReference type="EMBL" id="SPZ87995.1"/>
    </source>
</evidence>
<dbReference type="CDD" id="cd07562">
    <property type="entry name" value="Peptidase_S41_TRI"/>
    <property type="match status" value="1"/>
</dbReference>
<evidence type="ECO:0000256" key="3">
    <source>
        <dbReference type="ARBA" id="ARBA00022490"/>
    </source>
</evidence>
<keyword evidence="4 7" id="KW-0645">Protease</keyword>
<dbReference type="Pfam" id="PF26549">
    <property type="entry name" value="Tricorn_N"/>
    <property type="match status" value="1"/>
</dbReference>
<dbReference type="PANTHER" id="PTHR43253">
    <property type="entry name" value="TRICORN PROTEASE HOMOLOG 2-RELATED"/>
    <property type="match status" value="1"/>
</dbReference>
<dbReference type="SUPFAM" id="SSF69304">
    <property type="entry name" value="Tricorn protease N-terminal domain"/>
    <property type="match status" value="1"/>
</dbReference>
<comment type="subcellular location">
    <subcellularLocation>
        <location evidence="1 7">Cytoplasm</location>
    </subcellularLocation>
</comment>
<dbReference type="Gene3D" id="2.30.42.10">
    <property type="match status" value="1"/>
</dbReference>
<dbReference type="Pfam" id="PF14684">
    <property type="entry name" value="Tricorn_C1"/>
    <property type="match status" value="1"/>
</dbReference>
<feature type="domain" description="PDZ" evidence="11">
    <location>
        <begin position="798"/>
        <end position="869"/>
    </location>
</feature>
<evidence type="ECO:0000256" key="8">
    <source>
        <dbReference type="PIRSR" id="PIRSR036421-1"/>
    </source>
</evidence>
<dbReference type="GO" id="GO:0008236">
    <property type="term" value="F:serine-type peptidase activity"/>
    <property type="evidence" value="ECO:0007669"/>
    <property type="project" value="UniProtKB-UniRule"/>
</dbReference>
<evidence type="ECO:0000256" key="2">
    <source>
        <dbReference type="ARBA" id="ARBA00008524"/>
    </source>
</evidence>
<dbReference type="SUPFAM" id="SSF52096">
    <property type="entry name" value="ClpP/crotonase"/>
    <property type="match status" value="1"/>
</dbReference>
<reference evidence="12 14" key="1">
    <citation type="submission" date="2018-06" db="EMBL/GenBank/DDBJ databases">
        <authorList>
            <consortium name="Pathogen Informatics"/>
            <person name="Doyle S."/>
        </authorList>
    </citation>
    <scope>NUCLEOTIDE SEQUENCE [LARGE SCALE GENOMIC DNA]</scope>
    <source>
        <strain evidence="12 14">NCTC11343</strain>
    </source>
</reference>
<name>A0A2X2JKQ7_SPHMU</name>
<dbReference type="InterPro" id="IPR001478">
    <property type="entry name" value="PDZ"/>
</dbReference>
<dbReference type="InterPro" id="IPR015943">
    <property type="entry name" value="WD40/YVTN_repeat-like_dom_sf"/>
</dbReference>
<feature type="site" description="Transition state stabilizer; via amide nitrogen" evidence="9">
    <location>
        <position position="997"/>
    </location>
</feature>
<evidence type="ECO:0000256" key="9">
    <source>
        <dbReference type="PIRSR" id="PIRSR036421-3"/>
    </source>
</evidence>